<gene>
    <name evidence="5" type="ORF">SSCH_160006</name>
</gene>
<sequence>MDEITRLMRTKAKELLEKGEVDRVLGWEKGMFFYSTPPVFIDKPEDAEKLVWDDFAINNLAIYLLDKRNQESKVALFVKGCDSRAVVRLLQDNQVKRENLYLIGIPCPGLKDPKTAVRGYYKDAGQVPKAKKCEECQHPNPVLYDELLGSPVEQPPKKDRFADVSELEKKSADEKYLYWQAQSDKCIRCFACRNICPACSCKDCLLDCSKPRWLDKEVDVAQNQFFHMIRVWHVADRCIECGECERVCPAGLPLMQLNRKLIKDINELFGPYEAGMDLEQRPPLTEYKTGDPEEFM</sequence>
<dbReference type="OrthoDB" id="9773828at2"/>
<evidence type="ECO:0000256" key="3">
    <source>
        <dbReference type="ARBA" id="ARBA00023014"/>
    </source>
</evidence>
<proteinExistence type="predicted"/>
<evidence type="ECO:0000313" key="6">
    <source>
        <dbReference type="Proteomes" id="UP000046155"/>
    </source>
</evidence>
<dbReference type="InterPro" id="IPR017900">
    <property type="entry name" value="4Fe4S_Fe_S_CS"/>
</dbReference>
<name>A0A0B7MKN2_9FIRM</name>
<organism evidence="5 6">
    <name type="scientific">Syntrophaceticus schinkii</name>
    <dbReference type="NCBI Taxonomy" id="499207"/>
    <lineage>
        <taxon>Bacteria</taxon>
        <taxon>Bacillati</taxon>
        <taxon>Bacillota</taxon>
        <taxon>Clostridia</taxon>
        <taxon>Thermoanaerobacterales</taxon>
        <taxon>Thermoanaerobacterales Family III. Incertae Sedis</taxon>
        <taxon>Syntrophaceticus</taxon>
    </lineage>
</organism>
<dbReference type="RefSeq" id="WP_044664422.1">
    <property type="nucleotide sequence ID" value="NZ_CDRZ01000068.1"/>
</dbReference>
<keyword evidence="1" id="KW-0479">Metal-binding</keyword>
<accession>A0A0B7MKN2</accession>
<dbReference type="SUPFAM" id="SSF46548">
    <property type="entry name" value="alpha-helical ferredoxin"/>
    <property type="match status" value="1"/>
</dbReference>
<evidence type="ECO:0000313" key="5">
    <source>
        <dbReference type="EMBL" id="CEO88217.1"/>
    </source>
</evidence>
<dbReference type="AlphaFoldDB" id="A0A0B7MKN2"/>
<reference evidence="6" key="1">
    <citation type="submission" date="2015-01" db="EMBL/GenBank/DDBJ databases">
        <authorList>
            <person name="Manzoor Shahid"/>
            <person name="Zubair Saima"/>
        </authorList>
    </citation>
    <scope>NUCLEOTIDE SEQUENCE [LARGE SCALE GENOMIC DNA]</scope>
    <source>
        <strain evidence="6">Sp3</strain>
    </source>
</reference>
<keyword evidence="6" id="KW-1185">Reference proteome</keyword>
<dbReference type="GO" id="GO:0046872">
    <property type="term" value="F:metal ion binding"/>
    <property type="evidence" value="ECO:0007669"/>
    <property type="project" value="UniProtKB-KW"/>
</dbReference>
<keyword evidence="2" id="KW-0408">Iron</keyword>
<dbReference type="Proteomes" id="UP000046155">
    <property type="component" value="Unassembled WGS sequence"/>
</dbReference>
<dbReference type="PROSITE" id="PS00198">
    <property type="entry name" value="4FE4S_FER_1"/>
    <property type="match status" value="1"/>
</dbReference>
<keyword evidence="3" id="KW-0411">Iron-sulfur</keyword>
<dbReference type="Pfam" id="PF13183">
    <property type="entry name" value="Fer4_8"/>
    <property type="match status" value="1"/>
</dbReference>
<protein>
    <submittedName>
        <fullName evidence="5">4Fe-4S ferredoxin, iron-sulfur binding protein</fullName>
    </submittedName>
</protein>
<evidence type="ECO:0000259" key="4">
    <source>
        <dbReference type="PROSITE" id="PS51379"/>
    </source>
</evidence>
<dbReference type="GO" id="GO:0051536">
    <property type="term" value="F:iron-sulfur cluster binding"/>
    <property type="evidence" value="ECO:0007669"/>
    <property type="project" value="UniProtKB-KW"/>
</dbReference>
<dbReference type="InterPro" id="IPR017896">
    <property type="entry name" value="4Fe4S_Fe-S-bd"/>
</dbReference>
<dbReference type="Gene3D" id="1.10.1060.10">
    <property type="entry name" value="Alpha-helical ferredoxin"/>
    <property type="match status" value="1"/>
</dbReference>
<feature type="domain" description="4Fe-4S ferredoxin-type" evidence="4">
    <location>
        <begin position="177"/>
        <end position="197"/>
    </location>
</feature>
<dbReference type="EMBL" id="CDRZ01000068">
    <property type="protein sequence ID" value="CEO88217.1"/>
    <property type="molecule type" value="Genomic_DNA"/>
</dbReference>
<evidence type="ECO:0000256" key="1">
    <source>
        <dbReference type="ARBA" id="ARBA00022723"/>
    </source>
</evidence>
<dbReference type="InterPro" id="IPR009051">
    <property type="entry name" value="Helical_ferredxn"/>
</dbReference>
<evidence type="ECO:0000256" key="2">
    <source>
        <dbReference type="ARBA" id="ARBA00023004"/>
    </source>
</evidence>
<dbReference type="PROSITE" id="PS51379">
    <property type="entry name" value="4FE4S_FER_2"/>
    <property type="match status" value="2"/>
</dbReference>
<feature type="domain" description="4Fe-4S ferredoxin-type" evidence="4">
    <location>
        <begin position="229"/>
        <end position="258"/>
    </location>
</feature>